<evidence type="ECO:0000256" key="6">
    <source>
        <dbReference type="PROSITE-ProRule" id="PRU00552"/>
    </source>
</evidence>
<name>A0A182QWU6_9DIPT</name>
<feature type="short sequence motif" description="Q motif" evidence="6">
    <location>
        <begin position="7"/>
        <end position="35"/>
    </location>
</feature>
<evidence type="ECO:0000256" key="3">
    <source>
        <dbReference type="ARBA" id="ARBA00022801"/>
    </source>
</evidence>
<dbReference type="PROSITE" id="PS51194">
    <property type="entry name" value="HELICASE_CTER"/>
    <property type="match status" value="1"/>
</dbReference>
<dbReference type="InterPro" id="IPR050079">
    <property type="entry name" value="DEAD_box_RNA_helicase"/>
</dbReference>
<dbReference type="InterPro" id="IPR014014">
    <property type="entry name" value="RNA_helicase_DEAD_Q_motif"/>
</dbReference>
<organism evidence="10 11">
    <name type="scientific">Anopheles farauti</name>
    <dbReference type="NCBI Taxonomy" id="69004"/>
    <lineage>
        <taxon>Eukaryota</taxon>
        <taxon>Metazoa</taxon>
        <taxon>Ecdysozoa</taxon>
        <taxon>Arthropoda</taxon>
        <taxon>Hexapoda</taxon>
        <taxon>Insecta</taxon>
        <taxon>Pterygota</taxon>
        <taxon>Neoptera</taxon>
        <taxon>Endopterygota</taxon>
        <taxon>Diptera</taxon>
        <taxon>Nematocera</taxon>
        <taxon>Culicoidea</taxon>
        <taxon>Culicidae</taxon>
        <taxon>Anophelinae</taxon>
        <taxon>Anopheles</taxon>
    </lineage>
</organism>
<evidence type="ECO:0000256" key="5">
    <source>
        <dbReference type="ARBA" id="ARBA00022840"/>
    </source>
</evidence>
<keyword evidence="5" id="KW-0067">ATP-binding</keyword>
<dbReference type="EC" id="3.6.4.13" evidence="1"/>
<keyword evidence="11" id="KW-1185">Reference proteome</keyword>
<evidence type="ECO:0000259" key="8">
    <source>
        <dbReference type="PROSITE" id="PS51194"/>
    </source>
</evidence>
<reference evidence="11" key="1">
    <citation type="submission" date="2014-01" db="EMBL/GenBank/DDBJ databases">
        <title>The Genome Sequence of Anopheles farauti FAR1 (V2).</title>
        <authorList>
            <consortium name="The Broad Institute Genomics Platform"/>
            <person name="Neafsey D.E."/>
            <person name="Besansky N."/>
            <person name="Howell P."/>
            <person name="Walton C."/>
            <person name="Young S.K."/>
            <person name="Zeng Q."/>
            <person name="Gargeya S."/>
            <person name="Fitzgerald M."/>
            <person name="Haas B."/>
            <person name="Abouelleil A."/>
            <person name="Allen A.W."/>
            <person name="Alvarado L."/>
            <person name="Arachchi H.M."/>
            <person name="Berlin A.M."/>
            <person name="Chapman S.B."/>
            <person name="Gainer-Dewar J."/>
            <person name="Goldberg J."/>
            <person name="Griggs A."/>
            <person name="Gujja S."/>
            <person name="Hansen M."/>
            <person name="Howarth C."/>
            <person name="Imamovic A."/>
            <person name="Ireland A."/>
            <person name="Larimer J."/>
            <person name="McCowan C."/>
            <person name="Murphy C."/>
            <person name="Pearson M."/>
            <person name="Poon T.W."/>
            <person name="Priest M."/>
            <person name="Roberts A."/>
            <person name="Saif S."/>
            <person name="Shea T."/>
            <person name="Sisk P."/>
            <person name="Sykes S."/>
            <person name="Wortman J."/>
            <person name="Nusbaum C."/>
            <person name="Birren B."/>
        </authorList>
    </citation>
    <scope>NUCLEOTIDE SEQUENCE [LARGE SCALE GENOMIC DNA]</scope>
    <source>
        <strain evidence="11">FAR1</strain>
    </source>
</reference>
<evidence type="ECO:0000313" key="10">
    <source>
        <dbReference type="EnsemblMetazoa" id="AFAF018468-PA"/>
    </source>
</evidence>
<dbReference type="Proteomes" id="UP000075886">
    <property type="component" value="Unassembled WGS sequence"/>
</dbReference>
<keyword evidence="2" id="KW-0547">Nucleotide-binding</keyword>
<dbReference type="PANTHER" id="PTHR47959:SF24">
    <property type="entry name" value="ATP-DEPENDENT RNA HELICASE"/>
    <property type="match status" value="1"/>
</dbReference>
<proteinExistence type="predicted"/>
<feature type="region of interest" description="Disordered" evidence="7">
    <location>
        <begin position="308"/>
        <end position="331"/>
    </location>
</feature>
<feature type="compositionally biased region" description="Basic residues" evidence="7">
    <location>
        <begin position="379"/>
        <end position="389"/>
    </location>
</feature>
<keyword evidence="3" id="KW-0378">Hydrolase</keyword>
<evidence type="ECO:0000313" key="11">
    <source>
        <dbReference type="Proteomes" id="UP000075886"/>
    </source>
</evidence>
<dbReference type="PANTHER" id="PTHR47959">
    <property type="entry name" value="ATP-DEPENDENT RNA HELICASE RHLE-RELATED"/>
    <property type="match status" value="1"/>
</dbReference>
<dbReference type="STRING" id="69004.A0A182QWU6"/>
<dbReference type="AlphaFoldDB" id="A0A182QWU6"/>
<dbReference type="GO" id="GO:0016787">
    <property type="term" value="F:hydrolase activity"/>
    <property type="evidence" value="ECO:0007669"/>
    <property type="project" value="UniProtKB-KW"/>
</dbReference>
<dbReference type="EnsemblMetazoa" id="AFAF018468-RA">
    <property type="protein sequence ID" value="AFAF018468-PA"/>
    <property type="gene ID" value="AFAF018468"/>
</dbReference>
<evidence type="ECO:0000256" key="4">
    <source>
        <dbReference type="ARBA" id="ARBA00022806"/>
    </source>
</evidence>
<reference evidence="10" key="2">
    <citation type="submission" date="2020-05" db="UniProtKB">
        <authorList>
            <consortium name="EnsemblMetazoa"/>
        </authorList>
    </citation>
    <scope>IDENTIFICATION</scope>
    <source>
        <strain evidence="10">FAR1</strain>
    </source>
</reference>
<feature type="domain" description="DEAD-box RNA helicase Q" evidence="9">
    <location>
        <begin position="7"/>
        <end position="35"/>
    </location>
</feature>
<dbReference type="InterPro" id="IPR001650">
    <property type="entry name" value="Helicase_C-like"/>
</dbReference>
<sequence length="389" mass="45360">MSLWTGKKFSDLGLTYWITRQTEKLGLRRPTPIQVECIPRILQGQDCIGAAKTGSATLKDFLKTSIVFPIAEDVFEWSEQSQVATVETLDQRYLLCADYDRDTVLVEALRKYKEENEDASIMIFTNSKKDCQILSMAMNSFGFDNVCLHGFLRQKERVAALNKFKSKHVRIMIATDVASRGLDIHDVQLVVNHRLPKKAIEYIHRVGRTARAGRSGMAITILRFPRDLEALGEIEDMINTKLTEYSVDDRLVQRIFMQVKVARAEAEMNLDNKDFDERQHKYRRLRWIQDGLDPDVMEAKWKEEMKVREQERRERLRKENEERRARDKQTVVTDKRFEAAASDKKFKKRKFIAADKLTELVEKRKTEPAAKKNRDKSKLVKKKTKKTAQ</sequence>
<dbReference type="EMBL" id="AXCN02000910">
    <property type="status" value="NOT_ANNOTATED_CDS"/>
    <property type="molecule type" value="Genomic_DNA"/>
</dbReference>
<dbReference type="PROSITE" id="PS51195">
    <property type="entry name" value="Q_MOTIF"/>
    <property type="match status" value="1"/>
</dbReference>
<dbReference type="InterPro" id="IPR027417">
    <property type="entry name" value="P-loop_NTPase"/>
</dbReference>
<dbReference type="CDD" id="cd18787">
    <property type="entry name" value="SF2_C_DEAD"/>
    <property type="match status" value="1"/>
</dbReference>
<protein>
    <recommendedName>
        <fullName evidence="1">RNA helicase</fullName>
        <ecNumber evidence="1">3.6.4.13</ecNumber>
    </recommendedName>
</protein>
<keyword evidence="4" id="KW-0347">Helicase</keyword>
<dbReference type="Pfam" id="PF00271">
    <property type="entry name" value="Helicase_C"/>
    <property type="match status" value="1"/>
</dbReference>
<dbReference type="GO" id="GO:0005829">
    <property type="term" value="C:cytosol"/>
    <property type="evidence" value="ECO:0007669"/>
    <property type="project" value="TreeGrafter"/>
</dbReference>
<dbReference type="SUPFAM" id="SSF52540">
    <property type="entry name" value="P-loop containing nucleoside triphosphate hydrolases"/>
    <property type="match status" value="2"/>
</dbReference>
<feature type="compositionally biased region" description="Basic and acidic residues" evidence="7">
    <location>
        <begin position="362"/>
        <end position="378"/>
    </location>
</feature>
<feature type="region of interest" description="Disordered" evidence="7">
    <location>
        <begin position="362"/>
        <end position="389"/>
    </location>
</feature>
<dbReference type="VEuPathDB" id="VectorBase:AFAF018468"/>
<dbReference type="GO" id="GO:0005524">
    <property type="term" value="F:ATP binding"/>
    <property type="evidence" value="ECO:0007669"/>
    <property type="project" value="UniProtKB-KW"/>
</dbReference>
<feature type="domain" description="Helicase C-terminal" evidence="8">
    <location>
        <begin position="104"/>
        <end position="253"/>
    </location>
</feature>
<evidence type="ECO:0000256" key="2">
    <source>
        <dbReference type="ARBA" id="ARBA00022741"/>
    </source>
</evidence>
<dbReference type="Gene3D" id="3.40.50.300">
    <property type="entry name" value="P-loop containing nucleotide triphosphate hydrolases"/>
    <property type="match status" value="2"/>
</dbReference>
<evidence type="ECO:0000256" key="1">
    <source>
        <dbReference type="ARBA" id="ARBA00012552"/>
    </source>
</evidence>
<evidence type="ECO:0000259" key="9">
    <source>
        <dbReference type="PROSITE" id="PS51195"/>
    </source>
</evidence>
<dbReference type="GO" id="GO:0003724">
    <property type="term" value="F:RNA helicase activity"/>
    <property type="evidence" value="ECO:0007669"/>
    <property type="project" value="UniProtKB-EC"/>
</dbReference>
<dbReference type="SMART" id="SM00490">
    <property type="entry name" value="HELICc"/>
    <property type="match status" value="1"/>
</dbReference>
<evidence type="ECO:0000256" key="7">
    <source>
        <dbReference type="SAM" id="MobiDB-lite"/>
    </source>
</evidence>
<accession>A0A182QWU6</accession>